<dbReference type="AlphaFoldDB" id="A0A8J5SJC5"/>
<evidence type="ECO:0000313" key="3">
    <source>
        <dbReference type="Proteomes" id="UP000729402"/>
    </source>
</evidence>
<name>A0A8J5SJC5_ZIZPA</name>
<gene>
    <name evidence="2" type="ORF">GUJ93_ZPchr0004g40195</name>
</gene>
<organism evidence="2 3">
    <name type="scientific">Zizania palustris</name>
    <name type="common">Northern wild rice</name>
    <dbReference type="NCBI Taxonomy" id="103762"/>
    <lineage>
        <taxon>Eukaryota</taxon>
        <taxon>Viridiplantae</taxon>
        <taxon>Streptophyta</taxon>
        <taxon>Embryophyta</taxon>
        <taxon>Tracheophyta</taxon>
        <taxon>Spermatophyta</taxon>
        <taxon>Magnoliopsida</taxon>
        <taxon>Liliopsida</taxon>
        <taxon>Poales</taxon>
        <taxon>Poaceae</taxon>
        <taxon>BOP clade</taxon>
        <taxon>Oryzoideae</taxon>
        <taxon>Oryzeae</taxon>
        <taxon>Zizaniinae</taxon>
        <taxon>Zizania</taxon>
    </lineage>
</organism>
<dbReference type="EMBL" id="JAAALK010000285">
    <property type="protein sequence ID" value="KAG8064763.1"/>
    <property type="molecule type" value="Genomic_DNA"/>
</dbReference>
<evidence type="ECO:0000256" key="1">
    <source>
        <dbReference type="SAM" id="MobiDB-lite"/>
    </source>
</evidence>
<reference evidence="2" key="2">
    <citation type="submission" date="2021-02" db="EMBL/GenBank/DDBJ databases">
        <authorList>
            <person name="Kimball J.A."/>
            <person name="Haas M.W."/>
            <person name="Macchietto M."/>
            <person name="Kono T."/>
            <person name="Duquette J."/>
            <person name="Shao M."/>
        </authorList>
    </citation>
    <scope>NUCLEOTIDE SEQUENCE</scope>
    <source>
        <tissue evidence="2">Fresh leaf tissue</tissue>
    </source>
</reference>
<reference evidence="2" key="1">
    <citation type="journal article" date="2021" name="bioRxiv">
        <title>Whole Genome Assembly and Annotation of Northern Wild Rice, Zizania palustris L., Supports a Whole Genome Duplication in the Zizania Genus.</title>
        <authorList>
            <person name="Haas M."/>
            <person name="Kono T."/>
            <person name="Macchietto M."/>
            <person name="Millas R."/>
            <person name="McGilp L."/>
            <person name="Shao M."/>
            <person name="Duquette J."/>
            <person name="Hirsch C.N."/>
            <person name="Kimball J."/>
        </authorList>
    </citation>
    <scope>NUCLEOTIDE SEQUENCE</scope>
    <source>
        <tissue evidence="2">Fresh leaf tissue</tissue>
    </source>
</reference>
<comment type="caution">
    <text evidence="2">The sequence shown here is derived from an EMBL/GenBank/DDBJ whole genome shotgun (WGS) entry which is preliminary data.</text>
</comment>
<keyword evidence="3" id="KW-1185">Reference proteome</keyword>
<sequence length="80" mass="8531">MPSLDEDVDAPSMRWSGQPIEYELVSAATTLGMGDPTPTGCLTRSRVKILAHKRKALGTVARRSTKAHSGQSMPHGPSTV</sequence>
<proteinExistence type="predicted"/>
<evidence type="ECO:0000313" key="2">
    <source>
        <dbReference type="EMBL" id="KAG8064763.1"/>
    </source>
</evidence>
<accession>A0A8J5SJC5</accession>
<protein>
    <submittedName>
        <fullName evidence="2">Uncharacterized protein</fullName>
    </submittedName>
</protein>
<feature type="region of interest" description="Disordered" evidence="1">
    <location>
        <begin position="58"/>
        <end position="80"/>
    </location>
</feature>
<dbReference type="Proteomes" id="UP000729402">
    <property type="component" value="Unassembled WGS sequence"/>
</dbReference>
<feature type="compositionally biased region" description="Polar residues" evidence="1">
    <location>
        <begin position="67"/>
        <end position="80"/>
    </location>
</feature>